<gene>
    <name evidence="1" type="ORF">D6850_12310</name>
</gene>
<evidence type="ECO:0000313" key="2">
    <source>
        <dbReference type="Proteomes" id="UP000281128"/>
    </source>
</evidence>
<comment type="caution">
    <text evidence="1">The sequence shown here is derived from an EMBL/GenBank/DDBJ whole genome shotgun (WGS) entry which is preliminary data.</text>
</comment>
<dbReference type="AlphaFoldDB" id="A0A3A8AUZ4"/>
<evidence type="ECO:0000313" key="1">
    <source>
        <dbReference type="EMBL" id="RKF13963.1"/>
    </source>
</evidence>
<reference evidence="1 2" key="1">
    <citation type="submission" date="2018-09" db="EMBL/GenBank/DDBJ databases">
        <title>Roseovarius spongiae sp. nov., isolated from a marine sponge.</title>
        <authorList>
            <person name="Zhuang L."/>
            <person name="Luo L."/>
        </authorList>
    </citation>
    <scope>NUCLEOTIDE SEQUENCE [LARGE SCALE GENOMIC DNA]</scope>
    <source>
        <strain evidence="1 2">HN-E21</strain>
    </source>
</reference>
<protein>
    <submittedName>
        <fullName evidence="1">Uncharacterized protein</fullName>
    </submittedName>
</protein>
<name>A0A3A8AUZ4_9RHOB</name>
<organism evidence="1 2">
    <name type="scientific">Roseovarius spongiae</name>
    <dbReference type="NCBI Taxonomy" id="2320272"/>
    <lineage>
        <taxon>Bacteria</taxon>
        <taxon>Pseudomonadati</taxon>
        <taxon>Pseudomonadota</taxon>
        <taxon>Alphaproteobacteria</taxon>
        <taxon>Rhodobacterales</taxon>
        <taxon>Roseobacteraceae</taxon>
        <taxon>Roseovarius</taxon>
    </lineage>
</organism>
<proteinExistence type="predicted"/>
<dbReference type="EMBL" id="RAPE01000003">
    <property type="protein sequence ID" value="RKF13963.1"/>
    <property type="molecule type" value="Genomic_DNA"/>
</dbReference>
<dbReference type="Proteomes" id="UP000281128">
    <property type="component" value="Unassembled WGS sequence"/>
</dbReference>
<sequence>MTGHKQNIAAWLLQSEADATVVEETLRHISDAVETLDPGISQGRVLTERSACLVTPNHVLWITHGRGKQAGGSATAPLLRLVIHPIAASVSMNTAGALLARLVCTLPAERVRWNEHSVWLPIEGFRAAVDPSGQRHARPAEAARPSGFAVAQGAVLPRIDETCDYLSARLEGLDLERERKDDKSEPAVEAAQAAAATQRLGAFTKALAASRIALPGVGRRVERAADPLQG</sequence>
<dbReference type="RefSeq" id="WP_121167343.1">
    <property type="nucleotide sequence ID" value="NZ_RAPE01000003.1"/>
</dbReference>
<keyword evidence="2" id="KW-1185">Reference proteome</keyword>
<accession>A0A3A8AUZ4</accession>